<keyword evidence="10" id="KW-0723">Serine/threonine-protein kinase</keyword>
<dbReference type="InterPro" id="IPR000719">
    <property type="entry name" value="Prot_kinase_dom"/>
</dbReference>
<dbReference type="OrthoDB" id="9762169at2"/>
<dbReference type="GO" id="GO:0004674">
    <property type="term" value="F:protein serine/threonine kinase activity"/>
    <property type="evidence" value="ECO:0007669"/>
    <property type="project" value="UniProtKB-KW"/>
</dbReference>
<name>A0A345YLA7_9MICO</name>
<keyword evidence="5" id="KW-0067">ATP-binding</keyword>
<dbReference type="PROSITE" id="PS50011">
    <property type="entry name" value="PROTEIN_KINASE_DOM"/>
    <property type="match status" value="1"/>
</dbReference>
<dbReference type="PANTHER" id="PTHR43671">
    <property type="entry name" value="SERINE/THREONINE-PROTEIN KINASE NEK"/>
    <property type="match status" value="1"/>
</dbReference>
<dbReference type="InterPro" id="IPR011009">
    <property type="entry name" value="Kinase-like_dom_sf"/>
</dbReference>
<dbReference type="Proteomes" id="UP000254236">
    <property type="component" value="Chromosome"/>
</dbReference>
<dbReference type="GO" id="GO:0005524">
    <property type="term" value="F:ATP binding"/>
    <property type="evidence" value="ECO:0007669"/>
    <property type="project" value="UniProtKB-KW"/>
</dbReference>
<accession>A0A345YLA7</accession>
<evidence type="ECO:0000313" key="11">
    <source>
        <dbReference type="Proteomes" id="UP000254236"/>
    </source>
</evidence>
<dbReference type="PANTHER" id="PTHR43671:SF13">
    <property type="entry name" value="SERINE_THREONINE-PROTEIN KINASE NEK2"/>
    <property type="match status" value="1"/>
</dbReference>
<feature type="compositionally biased region" description="Pro residues" evidence="6">
    <location>
        <begin position="387"/>
        <end position="396"/>
    </location>
</feature>
<evidence type="ECO:0000256" key="5">
    <source>
        <dbReference type="ARBA" id="ARBA00022840"/>
    </source>
</evidence>
<evidence type="ECO:0000259" key="8">
    <source>
        <dbReference type="PROSITE" id="PS50011"/>
    </source>
</evidence>
<feature type="compositionally biased region" description="Low complexity" evidence="6">
    <location>
        <begin position="303"/>
        <end position="369"/>
    </location>
</feature>
<dbReference type="Pfam" id="PF00069">
    <property type="entry name" value="Pkinase"/>
    <property type="match status" value="1"/>
</dbReference>
<dbReference type="InterPro" id="IPR050660">
    <property type="entry name" value="NEK_Ser/Thr_kinase"/>
</dbReference>
<keyword evidence="7" id="KW-0812">Transmembrane</keyword>
<keyword evidence="2" id="KW-0808">Transferase</keyword>
<evidence type="ECO:0000256" key="7">
    <source>
        <dbReference type="SAM" id="Phobius"/>
    </source>
</evidence>
<evidence type="ECO:0000256" key="1">
    <source>
        <dbReference type="ARBA" id="ARBA00012513"/>
    </source>
</evidence>
<dbReference type="KEGG" id="bsau:DWV08_03085"/>
<feature type="region of interest" description="Disordered" evidence="6">
    <location>
        <begin position="256"/>
        <end position="430"/>
    </location>
</feature>
<evidence type="ECO:0000256" key="3">
    <source>
        <dbReference type="ARBA" id="ARBA00022741"/>
    </source>
</evidence>
<evidence type="ECO:0000256" key="2">
    <source>
        <dbReference type="ARBA" id="ARBA00022679"/>
    </source>
</evidence>
<gene>
    <name evidence="9" type="ORF">DWV08_03085</name>
    <name evidence="10" type="ORF">DXU92_08215</name>
</gene>
<feature type="domain" description="Protein kinase" evidence="8">
    <location>
        <begin position="13"/>
        <end position="273"/>
    </location>
</feature>
<feature type="transmembrane region" description="Helical" evidence="7">
    <location>
        <begin position="432"/>
        <end position="457"/>
    </location>
</feature>
<keyword evidence="4 10" id="KW-0418">Kinase</keyword>
<evidence type="ECO:0000313" key="12">
    <source>
        <dbReference type="Proteomes" id="UP000282185"/>
    </source>
</evidence>
<dbReference type="EMBL" id="CP031356">
    <property type="protein sequence ID" value="AXK44709.1"/>
    <property type="molecule type" value="Genomic_DNA"/>
</dbReference>
<reference evidence="9 11" key="1">
    <citation type="submission" date="2018-07" db="EMBL/GenBank/DDBJ databases">
        <title>Brachybacterium saurashtrense DSM 23186 genome sequence.</title>
        <authorList>
            <person name="Guo L."/>
        </authorList>
    </citation>
    <scope>NUCLEOTIDE SEQUENCE [LARGE SCALE GENOMIC DNA]</scope>
    <source>
        <strain evidence="9 11">DSM 23186</strain>
    </source>
</reference>
<keyword evidence="7" id="KW-1133">Transmembrane helix</keyword>
<feature type="compositionally biased region" description="Low complexity" evidence="6">
    <location>
        <begin position="397"/>
        <end position="418"/>
    </location>
</feature>
<reference evidence="10 12" key="2">
    <citation type="submission" date="2018-08" db="EMBL/GenBank/DDBJ databases">
        <title>Brachybacterium saurashtrense DSM 23186.</title>
        <authorList>
            <person name="Li Y."/>
        </authorList>
    </citation>
    <scope>NUCLEOTIDE SEQUENCE [LARGE SCALE GENOMIC DNA]</scope>
    <source>
        <strain evidence="10 12">DSM 23186</strain>
    </source>
</reference>
<dbReference type="SMART" id="SM00220">
    <property type="entry name" value="S_TKc"/>
    <property type="match status" value="1"/>
</dbReference>
<dbReference type="SUPFAM" id="SSF56112">
    <property type="entry name" value="Protein kinase-like (PK-like)"/>
    <property type="match status" value="1"/>
</dbReference>
<organism evidence="10 12">
    <name type="scientific">Brachybacterium saurashtrense</name>
    <dbReference type="NCBI Taxonomy" id="556288"/>
    <lineage>
        <taxon>Bacteria</taxon>
        <taxon>Bacillati</taxon>
        <taxon>Actinomycetota</taxon>
        <taxon>Actinomycetes</taxon>
        <taxon>Micrococcales</taxon>
        <taxon>Dermabacteraceae</taxon>
        <taxon>Brachybacterium</taxon>
    </lineage>
</organism>
<sequence length="458" mass="46240">MTSIMSDVIAGRIALLDPLARGASGSLWRAIDLRYGAVCAAKVMRQRDGAEVLRFVREQTVGSAQGLGQHPHLLPPYTWAAEDDTIVLVMPLVHGGTLASALAEHGPLSPSLVAQLLRQLLDALAAMHAAHWVHRDVKPANLLLDATGAAAPHLLLADFGIALHESDVRLTETGFAHGTPGYMAPEVLAGAGTSSAQDVWAAAACALEALSPAPPRQRYAPHELLPRLEELLAGHPDPAARPLGDLLRTMLDPEETARPTAAQARDRIPPPSTPAATWSRTADGRPVVLGDRIPSADGRPEVPLDGPGSLAGLAPGLHERLSASADAEAPTAPSSAASAGPAPAGSAGLATADSAPPAATSPTAPAPHGTTERFVHAPTWPQQAPGAPSPGAPSPGAPSAGASPAPSSGPDPAGAPTAPAQPPSGPRRGASLWTGVSLLAISVLSLGGAAGLLWAALG</sequence>
<keyword evidence="11" id="KW-1185">Reference proteome</keyword>
<dbReference type="Gene3D" id="1.10.510.10">
    <property type="entry name" value="Transferase(Phosphotransferase) domain 1"/>
    <property type="match status" value="1"/>
</dbReference>
<keyword evidence="7" id="KW-0472">Membrane</keyword>
<evidence type="ECO:0000256" key="6">
    <source>
        <dbReference type="SAM" id="MobiDB-lite"/>
    </source>
</evidence>
<keyword evidence="3" id="KW-0547">Nucleotide-binding</keyword>
<dbReference type="EMBL" id="QSWH01000003">
    <property type="protein sequence ID" value="RRR23321.1"/>
    <property type="molecule type" value="Genomic_DNA"/>
</dbReference>
<dbReference type="CDD" id="cd14014">
    <property type="entry name" value="STKc_PknB_like"/>
    <property type="match status" value="1"/>
</dbReference>
<dbReference type="AlphaFoldDB" id="A0A345YLA7"/>
<protein>
    <recommendedName>
        <fullName evidence="1">non-specific serine/threonine protein kinase</fullName>
        <ecNumber evidence="1">2.7.11.1</ecNumber>
    </recommendedName>
</protein>
<evidence type="ECO:0000313" key="9">
    <source>
        <dbReference type="EMBL" id="AXK44709.1"/>
    </source>
</evidence>
<evidence type="ECO:0000313" key="10">
    <source>
        <dbReference type="EMBL" id="RRR23321.1"/>
    </source>
</evidence>
<dbReference type="Proteomes" id="UP000282185">
    <property type="component" value="Unassembled WGS sequence"/>
</dbReference>
<proteinExistence type="predicted"/>
<dbReference type="EC" id="2.7.11.1" evidence="1"/>
<evidence type="ECO:0000256" key="4">
    <source>
        <dbReference type="ARBA" id="ARBA00022777"/>
    </source>
</evidence>